<evidence type="ECO:0000256" key="1">
    <source>
        <dbReference type="ARBA" id="ARBA00022553"/>
    </source>
</evidence>
<dbReference type="Proteomes" id="UP000831534">
    <property type="component" value="Chromosome"/>
</dbReference>
<dbReference type="SUPFAM" id="SSF52540">
    <property type="entry name" value="P-loop containing nucleoside triphosphate hydrolases"/>
    <property type="match status" value="1"/>
</dbReference>
<protein>
    <recommendedName>
        <fullName evidence="4">Sigma-54 factor interaction domain-containing protein</fullName>
    </recommendedName>
</protein>
<reference evidence="5" key="2">
    <citation type="journal article" date="2022" name="Res Sq">
        <title>Evolution of multicellular longitudinally dividing oral cavity symbionts (Neisseriaceae).</title>
        <authorList>
            <person name="Nyongesa S."/>
            <person name="Weber P."/>
            <person name="Bernet E."/>
            <person name="Pullido F."/>
            <person name="Nieckarz M."/>
            <person name="Delaby M."/>
            <person name="Nieves C."/>
            <person name="Viehboeck T."/>
            <person name="Krause N."/>
            <person name="Rivera-Millot A."/>
            <person name="Nakamura A."/>
            <person name="Vischer N."/>
            <person name="VanNieuwenhze M."/>
            <person name="Brun Y."/>
            <person name="Cava F."/>
            <person name="Bulgheresi S."/>
            <person name="Veyrier F."/>
        </authorList>
    </citation>
    <scope>NUCLEOTIDE SEQUENCE</scope>
    <source>
        <strain evidence="5">17694</strain>
    </source>
</reference>
<organism evidence="5 6">
    <name type="scientific">Conchiformibius kuhniae</name>
    <dbReference type="NCBI Taxonomy" id="211502"/>
    <lineage>
        <taxon>Bacteria</taxon>
        <taxon>Pseudomonadati</taxon>
        <taxon>Pseudomonadota</taxon>
        <taxon>Betaproteobacteria</taxon>
        <taxon>Neisseriales</taxon>
        <taxon>Neisseriaceae</taxon>
        <taxon>Conchiformibius</taxon>
    </lineage>
</organism>
<sequence>MLLLGESGSPFEAVARFFHKHGSPWIEPARPDHIIDSPLEILQKATGGVLYLGDISQYNKSVQQSIAFLLTKAERYHTRIVCTCSQPLSELVSSPAQDNRLLNVLSSLVVSLPPLRQQIDDIPFLVGQITKELAQAQKSVPMRFSADAIGRLCQYDW</sequence>
<dbReference type="AlphaFoldDB" id="A0A8T9MWY1"/>
<dbReference type="EMBL" id="CP091521">
    <property type="protein sequence ID" value="UOP05651.1"/>
    <property type="molecule type" value="Genomic_DNA"/>
</dbReference>
<accession>A0A8T9MWY1</accession>
<dbReference type="InterPro" id="IPR027417">
    <property type="entry name" value="P-loop_NTPase"/>
</dbReference>
<dbReference type="Gene3D" id="3.40.50.300">
    <property type="entry name" value="P-loop containing nucleotide triphosphate hydrolases"/>
    <property type="match status" value="1"/>
</dbReference>
<evidence type="ECO:0000256" key="2">
    <source>
        <dbReference type="ARBA" id="ARBA00022741"/>
    </source>
</evidence>
<dbReference type="InterPro" id="IPR002078">
    <property type="entry name" value="Sigma_54_int"/>
</dbReference>
<proteinExistence type="predicted"/>
<dbReference type="PROSITE" id="PS50045">
    <property type="entry name" value="SIGMA54_INTERACT_4"/>
    <property type="match status" value="1"/>
</dbReference>
<keyword evidence="3" id="KW-0067">ATP-binding</keyword>
<dbReference type="Gene3D" id="1.10.8.60">
    <property type="match status" value="1"/>
</dbReference>
<dbReference type="GO" id="GO:0005524">
    <property type="term" value="F:ATP binding"/>
    <property type="evidence" value="ECO:0007669"/>
    <property type="project" value="UniProtKB-KW"/>
</dbReference>
<keyword evidence="6" id="KW-1185">Reference proteome</keyword>
<feature type="domain" description="Sigma-54 factor interaction" evidence="4">
    <location>
        <begin position="29"/>
        <end position="157"/>
    </location>
</feature>
<evidence type="ECO:0000259" key="4">
    <source>
        <dbReference type="PROSITE" id="PS50045"/>
    </source>
</evidence>
<reference evidence="5" key="1">
    <citation type="submission" date="2021-12" db="EMBL/GenBank/DDBJ databases">
        <authorList>
            <person name="Veyrier F.J."/>
        </authorList>
    </citation>
    <scope>NUCLEOTIDE SEQUENCE</scope>
    <source>
        <strain evidence="5">17694</strain>
    </source>
</reference>
<dbReference type="PANTHER" id="PTHR32071:SF17">
    <property type="entry name" value="TRANSCRIPTIONAL REGULATOR (NTRC FAMILY)"/>
    <property type="match status" value="1"/>
</dbReference>
<name>A0A8T9MWY1_9NEIS</name>
<evidence type="ECO:0000313" key="6">
    <source>
        <dbReference type="Proteomes" id="UP000831534"/>
    </source>
</evidence>
<dbReference type="GO" id="GO:0006355">
    <property type="term" value="P:regulation of DNA-templated transcription"/>
    <property type="evidence" value="ECO:0007669"/>
    <property type="project" value="InterPro"/>
</dbReference>
<evidence type="ECO:0000256" key="3">
    <source>
        <dbReference type="ARBA" id="ARBA00022840"/>
    </source>
</evidence>
<keyword evidence="1" id="KW-0597">Phosphoprotein</keyword>
<dbReference type="Pfam" id="PF14532">
    <property type="entry name" value="Sigma54_activ_2"/>
    <property type="match status" value="1"/>
</dbReference>
<evidence type="ECO:0000313" key="5">
    <source>
        <dbReference type="EMBL" id="UOP05651.1"/>
    </source>
</evidence>
<dbReference type="PANTHER" id="PTHR32071">
    <property type="entry name" value="TRANSCRIPTIONAL REGULATORY PROTEIN"/>
    <property type="match status" value="1"/>
</dbReference>
<gene>
    <name evidence="5" type="ORF">LVJ77_04995</name>
</gene>
<keyword evidence="2" id="KW-0547">Nucleotide-binding</keyword>